<protein>
    <submittedName>
        <fullName evidence="3">DUF4328 domain-containing protein</fullName>
    </submittedName>
</protein>
<dbReference type="Proteomes" id="UP000263377">
    <property type="component" value="Unassembled WGS sequence"/>
</dbReference>
<name>A0A372ZIG6_9ACTN</name>
<comment type="caution">
    <text evidence="3">The sequence shown here is derived from an EMBL/GenBank/DDBJ whole genome shotgun (WGS) entry which is preliminary data.</text>
</comment>
<dbReference type="AlphaFoldDB" id="A0A372ZIG6"/>
<dbReference type="RefSeq" id="WP_117492957.1">
    <property type="nucleotide sequence ID" value="NZ_QVIG01000003.1"/>
</dbReference>
<evidence type="ECO:0000259" key="2">
    <source>
        <dbReference type="Pfam" id="PF14219"/>
    </source>
</evidence>
<dbReference type="InterPro" id="IPR025565">
    <property type="entry name" value="DUF4328"/>
</dbReference>
<gene>
    <name evidence="3" type="ORF">DR950_40545</name>
</gene>
<dbReference type="Pfam" id="PF14219">
    <property type="entry name" value="DUF4328"/>
    <property type="match status" value="1"/>
</dbReference>
<dbReference type="EMBL" id="QVIG01000003">
    <property type="protein sequence ID" value="RGD55633.1"/>
    <property type="molecule type" value="Genomic_DNA"/>
</dbReference>
<organism evidence="3 4">
    <name type="scientific">Kitasatospora xanthocidica</name>
    <dbReference type="NCBI Taxonomy" id="83382"/>
    <lineage>
        <taxon>Bacteria</taxon>
        <taxon>Bacillati</taxon>
        <taxon>Actinomycetota</taxon>
        <taxon>Actinomycetes</taxon>
        <taxon>Kitasatosporales</taxon>
        <taxon>Streptomycetaceae</taxon>
        <taxon>Kitasatospora</taxon>
    </lineage>
</organism>
<feature type="transmembrane region" description="Helical" evidence="1">
    <location>
        <begin position="106"/>
        <end position="123"/>
    </location>
</feature>
<keyword evidence="1" id="KW-0812">Transmembrane</keyword>
<reference evidence="3 4" key="1">
    <citation type="submission" date="2018-08" db="EMBL/GenBank/DDBJ databases">
        <title>Diversity &amp; Physiological Properties of Lignin-Decomposing Actinobacteria from Soil.</title>
        <authorList>
            <person name="Roh S.G."/>
            <person name="Kim S.B."/>
        </authorList>
    </citation>
    <scope>NUCLEOTIDE SEQUENCE [LARGE SCALE GENOMIC DNA]</scope>
    <source>
        <strain evidence="3 4">MMS17-GH009</strain>
    </source>
</reference>
<keyword evidence="4" id="KW-1185">Reference proteome</keyword>
<feature type="domain" description="DUF4328" evidence="2">
    <location>
        <begin position="52"/>
        <end position="210"/>
    </location>
</feature>
<accession>A0A372ZIG6</accession>
<sequence>MPSPALYRSPRPSSTAATVLLAVCGTATLASLAAGFRLYGEAGEFAADSDLADESALTDAALLYDNVSLVQTLTLLASAVAFVTWFHRVRVNAEVFDPSGHRFKRGWAIGGWFTPVVALWFPFRITVDTWTASARPDASGVRLPHPQPLVNLWWATFWLANATGRFGANYLNSAKYPDDYQTALGWLLASDVLEVVAAVFAVLVVQRLTAMQEERFAESTAHAYAVRGGTVRG</sequence>
<feature type="transmembrane region" description="Helical" evidence="1">
    <location>
        <begin position="183"/>
        <end position="205"/>
    </location>
</feature>
<evidence type="ECO:0000313" key="4">
    <source>
        <dbReference type="Proteomes" id="UP000263377"/>
    </source>
</evidence>
<evidence type="ECO:0000256" key="1">
    <source>
        <dbReference type="SAM" id="Phobius"/>
    </source>
</evidence>
<keyword evidence="1" id="KW-0472">Membrane</keyword>
<keyword evidence="1" id="KW-1133">Transmembrane helix</keyword>
<feature type="transmembrane region" description="Helical" evidence="1">
    <location>
        <begin position="67"/>
        <end position="86"/>
    </location>
</feature>
<proteinExistence type="predicted"/>
<evidence type="ECO:0000313" key="3">
    <source>
        <dbReference type="EMBL" id="RGD55633.1"/>
    </source>
</evidence>